<dbReference type="InterPro" id="IPR036188">
    <property type="entry name" value="FAD/NAD-bd_sf"/>
</dbReference>
<keyword evidence="2" id="KW-0285">Flavoprotein</keyword>
<dbReference type="InterPro" id="IPR023166">
    <property type="entry name" value="BaiN-like_dom_sf"/>
</dbReference>
<dbReference type="RefSeq" id="WP_153127564.1">
    <property type="nucleotide sequence ID" value="NZ_VZCW01000011.1"/>
</dbReference>
<name>A0AA90ZJE7_9BACT</name>
<keyword evidence="3" id="KW-0274">FAD</keyword>
<dbReference type="PANTHER" id="PTHR42887:SF2">
    <property type="entry name" value="OS12G0638800 PROTEIN"/>
    <property type="match status" value="1"/>
</dbReference>
<comment type="cofactor">
    <cofactor evidence="1">
        <name>FAD</name>
        <dbReference type="ChEBI" id="CHEBI:57692"/>
    </cofactor>
</comment>
<dbReference type="Gene3D" id="1.10.8.260">
    <property type="entry name" value="HI0933 insert domain-like"/>
    <property type="match status" value="1"/>
</dbReference>
<comment type="caution">
    <text evidence="5">The sequence shown here is derived from an EMBL/GenBank/DDBJ whole genome shotgun (WGS) entry which is preliminary data.</text>
</comment>
<feature type="non-terminal residue" evidence="5">
    <location>
        <position position="1"/>
    </location>
</feature>
<reference evidence="6" key="1">
    <citation type="submission" date="2019-09" db="EMBL/GenBank/DDBJ databases">
        <title>Distinct polysaccharide growth profiles of human intestinal Prevotella copri isolates.</title>
        <authorList>
            <person name="Fehlner-Peach H."/>
            <person name="Magnabosco C."/>
            <person name="Raghavan V."/>
            <person name="Scher J.U."/>
            <person name="Tett A."/>
            <person name="Cox L.M."/>
            <person name="Gottsegen C."/>
            <person name="Watters A."/>
            <person name="Wiltshire- Gordon J.D."/>
            <person name="Segata N."/>
            <person name="Bonneau R."/>
            <person name="Littman D.R."/>
        </authorList>
    </citation>
    <scope>NUCLEOTIDE SEQUENCE [LARGE SCALE GENOMIC DNA]</scope>
    <source>
        <strain evidence="6">iAQ1179</strain>
    </source>
</reference>
<dbReference type="Gene3D" id="3.50.50.60">
    <property type="entry name" value="FAD/NAD(P)-binding domain"/>
    <property type="match status" value="1"/>
</dbReference>
<gene>
    <name evidence="5" type="ORF">F7D95_00335</name>
</gene>
<dbReference type="SUPFAM" id="SSF160996">
    <property type="entry name" value="HI0933 insert domain-like"/>
    <property type="match status" value="1"/>
</dbReference>
<evidence type="ECO:0000256" key="3">
    <source>
        <dbReference type="ARBA" id="ARBA00022827"/>
    </source>
</evidence>
<accession>A0AA90ZJE7</accession>
<dbReference type="SUPFAM" id="SSF51905">
    <property type="entry name" value="FAD/NAD(P)-binding domain"/>
    <property type="match status" value="1"/>
</dbReference>
<dbReference type="Pfam" id="PF22780">
    <property type="entry name" value="HI0933_like_1st"/>
    <property type="match status" value="1"/>
</dbReference>
<dbReference type="InterPro" id="IPR004792">
    <property type="entry name" value="BaiN-like"/>
</dbReference>
<protein>
    <submittedName>
        <fullName evidence="5">Aminoacetone oxidase family FAD-binding enzyme</fullName>
    </submittedName>
</protein>
<dbReference type="Proteomes" id="UP000442105">
    <property type="component" value="Unassembled WGS sequence"/>
</dbReference>
<dbReference type="AlphaFoldDB" id="A0AA90ZJE7"/>
<evidence type="ECO:0000259" key="4">
    <source>
        <dbReference type="Pfam" id="PF22780"/>
    </source>
</evidence>
<dbReference type="PANTHER" id="PTHR42887">
    <property type="entry name" value="OS12G0638800 PROTEIN"/>
    <property type="match status" value="1"/>
</dbReference>
<evidence type="ECO:0000256" key="1">
    <source>
        <dbReference type="ARBA" id="ARBA00001974"/>
    </source>
</evidence>
<dbReference type="Gene3D" id="2.40.30.10">
    <property type="entry name" value="Translation factors"/>
    <property type="match status" value="1"/>
</dbReference>
<sequence>AFKNLMGTVAEPVYTSIPGTKLKAEGPLLITHWGMSGPAVLKLSSHAARYLHENNYQIKISVNWVHESNRSLVEENIQGIIIANPQKQLASIRPYTLPSRLWLFLIQKMGYAPEKKWSEMGKKGCNLLIETLTNDLYQVNGKGAFKEEFVTCGGISLSNIDLHTLESKVCPHLFFAGEVLDIDAITGGFNLQAAWTTGYVVGQHIGE</sequence>
<dbReference type="NCBIfam" id="TIGR00275">
    <property type="entry name" value="aminoacetone oxidase family FAD-binding enzyme"/>
    <property type="match status" value="1"/>
</dbReference>
<dbReference type="EMBL" id="VZCW01000011">
    <property type="protein sequence ID" value="MQN11296.1"/>
    <property type="molecule type" value="Genomic_DNA"/>
</dbReference>
<proteinExistence type="predicted"/>
<evidence type="ECO:0000256" key="2">
    <source>
        <dbReference type="ARBA" id="ARBA00022630"/>
    </source>
</evidence>
<evidence type="ECO:0000313" key="6">
    <source>
        <dbReference type="Proteomes" id="UP000442105"/>
    </source>
</evidence>
<evidence type="ECO:0000313" key="5">
    <source>
        <dbReference type="EMBL" id="MQN11296.1"/>
    </source>
</evidence>
<dbReference type="InterPro" id="IPR055178">
    <property type="entry name" value="RsdA/BaiN/AoA(So)-like_dom"/>
</dbReference>
<organism evidence="5 6">
    <name type="scientific">Segatella copri</name>
    <dbReference type="NCBI Taxonomy" id="165179"/>
    <lineage>
        <taxon>Bacteria</taxon>
        <taxon>Pseudomonadati</taxon>
        <taxon>Bacteroidota</taxon>
        <taxon>Bacteroidia</taxon>
        <taxon>Bacteroidales</taxon>
        <taxon>Prevotellaceae</taxon>
        <taxon>Segatella</taxon>
    </lineage>
</organism>
<feature type="domain" description="RsdA/BaiN/AoA(So)-like insert" evidence="4">
    <location>
        <begin position="3"/>
        <end position="150"/>
    </location>
</feature>